<dbReference type="Gene3D" id="2.40.110.10">
    <property type="entry name" value="Butyryl-CoA Dehydrogenase, subunit A, domain 2"/>
    <property type="match status" value="1"/>
</dbReference>
<keyword evidence="11" id="KW-1185">Reference proteome</keyword>
<dbReference type="EMBL" id="PNFZ01000004">
    <property type="protein sequence ID" value="PMB97861.1"/>
    <property type="molecule type" value="Genomic_DNA"/>
</dbReference>
<dbReference type="InterPro" id="IPR046373">
    <property type="entry name" value="Acyl-CoA_Oxase/DH_mid-dom_sf"/>
</dbReference>
<name>A0A2N6PGQ0_9MICO</name>
<evidence type="ECO:0000259" key="7">
    <source>
        <dbReference type="Pfam" id="PF02770"/>
    </source>
</evidence>
<dbReference type="FunFam" id="1.20.140.10:FF:000004">
    <property type="entry name" value="Acyl-CoA dehydrogenase FadE25"/>
    <property type="match status" value="1"/>
</dbReference>
<dbReference type="PIRSF" id="PIRSF016578">
    <property type="entry name" value="HsaA"/>
    <property type="match status" value="1"/>
</dbReference>
<dbReference type="Pfam" id="PF02771">
    <property type="entry name" value="Acyl-CoA_dh_N"/>
    <property type="match status" value="1"/>
</dbReference>
<dbReference type="InterPro" id="IPR013786">
    <property type="entry name" value="AcylCoA_DH/ox_N"/>
</dbReference>
<proteinExistence type="inferred from homology"/>
<dbReference type="Proteomes" id="UP000235703">
    <property type="component" value="Unassembled WGS sequence"/>
</dbReference>
<dbReference type="PANTHER" id="PTHR43884:SF12">
    <property type="entry name" value="ISOVALERYL-COA DEHYDROGENASE, MITOCHONDRIAL-RELATED"/>
    <property type="match status" value="1"/>
</dbReference>
<evidence type="ECO:0000256" key="4">
    <source>
        <dbReference type="ARBA" id="ARBA00022827"/>
    </source>
</evidence>
<reference evidence="10 11" key="1">
    <citation type="submission" date="2017-09" db="EMBL/GenBank/DDBJ databases">
        <title>Bacterial strain isolated from the female urinary microbiota.</title>
        <authorList>
            <person name="Thomas-White K."/>
            <person name="Kumar N."/>
            <person name="Forster S."/>
            <person name="Putonti C."/>
            <person name="Lawley T."/>
            <person name="Wolfe A.J."/>
        </authorList>
    </citation>
    <scope>NUCLEOTIDE SEQUENCE [LARGE SCALE GENOMIC DNA]</scope>
    <source>
        <strain evidence="10 11">UMB0680</strain>
    </source>
</reference>
<reference evidence="9 12" key="2">
    <citation type="submission" date="2020-05" db="EMBL/GenBank/DDBJ databases">
        <title>MicrobeNet Type strains.</title>
        <authorList>
            <person name="Nicholson A.C."/>
        </authorList>
    </citation>
    <scope>NUCLEOTIDE SEQUENCE [LARGE SCALE GENOMIC DNA]</scope>
    <source>
        <strain evidence="9 12">CCUG 46604</strain>
    </source>
</reference>
<evidence type="ECO:0000256" key="2">
    <source>
        <dbReference type="ARBA" id="ARBA00009347"/>
    </source>
</evidence>
<keyword evidence="5" id="KW-0560">Oxidoreductase</keyword>
<dbReference type="Pfam" id="PF02770">
    <property type="entry name" value="Acyl-CoA_dh_M"/>
    <property type="match status" value="1"/>
</dbReference>
<dbReference type="OrthoDB" id="2769798at2"/>
<comment type="cofactor">
    <cofactor evidence="1 5">
        <name>FAD</name>
        <dbReference type="ChEBI" id="CHEBI:57692"/>
    </cofactor>
</comment>
<dbReference type="InterPro" id="IPR036250">
    <property type="entry name" value="AcylCo_DH-like_C"/>
</dbReference>
<organism evidence="10 11">
    <name type="scientific">Brevibacterium luteolum</name>
    <dbReference type="NCBI Taxonomy" id="199591"/>
    <lineage>
        <taxon>Bacteria</taxon>
        <taxon>Bacillati</taxon>
        <taxon>Actinomycetota</taxon>
        <taxon>Actinomycetes</taxon>
        <taxon>Micrococcales</taxon>
        <taxon>Brevibacteriaceae</taxon>
        <taxon>Brevibacterium</taxon>
    </lineage>
</organism>
<dbReference type="Gene3D" id="1.10.540.10">
    <property type="entry name" value="Acyl-CoA dehydrogenase/oxidase, N-terminal domain"/>
    <property type="match status" value="1"/>
</dbReference>
<dbReference type="InterPro" id="IPR006091">
    <property type="entry name" value="Acyl-CoA_Oxase/DH_mid-dom"/>
</dbReference>
<dbReference type="GO" id="GO:0050660">
    <property type="term" value="F:flavin adenine dinucleotide binding"/>
    <property type="evidence" value="ECO:0007669"/>
    <property type="project" value="InterPro"/>
</dbReference>
<evidence type="ECO:0000313" key="11">
    <source>
        <dbReference type="Proteomes" id="UP000235703"/>
    </source>
</evidence>
<dbReference type="SUPFAM" id="SSF47203">
    <property type="entry name" value="Acyl-CoA dehydrogenase C-terminal domain-like"/>
    <property type="match status" value="1"/>
</dbReference>
<evidence type="ECO:0000313" key="10">
    <source>
        <dbReference type="EMBL" id="PMB97861.1"/>
    </source>
</evidence>
<evidence type="ECO:0000259" key="8">
    <source>
        <dbReference type="Pfam" id="PF02771"/>
    </source>
</evidence>
<dbReference type="InterPro" id="IPR037069">
    <property type="entry name" value="AcylCoA_DH/ox_N_sf"/>
</dbReference>
<evidence type="ECO:0000256" key="3">
    <source>
        <dbReference type="ARBA" id="ARBA00022630"/>
    </source>
</evidence>
<evidence type="ECO:0000256" key="1">
    <source>
        <dbReference type="ARBA" id="ARBA00001974"/>
    </source>
</evidence>
<dbReference type="Pfam" id="PF00441">
    <property type="entry name" value="Acyl-CoA_dh_1"/>
    <property type="match status" value="1"/>
</dbReference>
<keyword evidence="3 5" id="KW-0285">Flavoprotein</keyword>
<keyword evidence="4 5" id="KW-0274">FAD</keyword>
<comment type="caution">
    <text evidence="10">The sequence shown here is derived from an EMBL/GenBank/DDBJ whole genome shotgun (WGS) entry which is preliminary data.</text>
</comment>
<dbReference type="InterPro" id="IPR009075">
    <property type="entry name" value="AcylCo_DH/oxidase_C"/>
</dbReference>
<dbReference type="InterPro" id="IPR006089">
    <property type="entry name" value="Acyl-CoA_DH_CS"/>
</dbReference>
<feature type="domain" description="Acyl-CoA dehydrogenase/oxidase N-terminal" evidence="8">
    <location>
        <begin position="6"/>
        <end position="117"/>
    </location>
</feature>
<accession>A0A2N6PGQ0</accession>
<dbReference type="RefSeq" id="WP_102162209.1">
    <property type="nucleotide sequence ID" value="NZ_BAAAKH010000006.1"/>
</dbReference>
<dbReference type="Gene3D" id="1.20.140.10">
    <property type="entry name" value="Butyryl-CoA Dehydrogenase, subunit A, domain 3"/>
    <property type="match status" value="1"/>
</dbReference>
<evidence type="ECO:0000256" key="5">
    <source>
        <dbReference type="RuleBase" id="RU362125"/>
    </source>
</evidence>
<evidence type="ECO:0000313" key="12">
    <source>
        <dbReference type="Proteomes" id="UP000549517"/>
    </source>
</evidence>
<dbReference type="PROSITE" id="PS00073">
    <property type="entry name" value="ACYL_COA_DH_2"/>
    <property type="match status" value="1"/>
</dbReference>
<dbReference type="PANTHER" id="PTHR43884">
    <property type="entry name" value="ACYL-COA DEHYDROGENASE"/>
    <property type="match status" value="1"/>
</dbReference>
<gene>
    <name evidence="10" type="ORF">CJ198_08510</name>
    <name evidence="9" type="ORF">HLA91_12200</name>
</gene>
<dbReference type="EMBL" id="JABEMC010000010">
    <property type="protein sequence ID" value="NNG80124.1"/>
    <property type="molecule type" value="Genomic_DNA"/>
</dbReference>
<dbReference type="SUPFAM" id="SSF56645">
    <property type="entry name" value="Acyl-CoA dehydrogenase NM domain-like"/>
    <property type="match status" value="1"/>
</dbReference>
<dbReference type="GO" id="GO:0003995">
    <property type="term" value="F:acyl-CoA dehydrogenase activity"/>
    <property type="evidence" value="ECO:0007669"/>
    <property type="project" value="InterPro"/>
</dbReference>
<dbReference type="AlphaFoldDB" id="A0A2N6PGQ0"/>
<sequence>MNLEPTADEQELIDAVRAVSRDVLAPQAAEADANERVSDDVIATLGEVGVLGLNLPAEYGGPGVGSVAMSHMVAAVAEGCGSTASIITAHYLATDAVLLGGTDAQRQDILPAAAEGELIGAFGLTEPGAGSNPAEMSTRAERTETGWRLKGTKHFITNAGFADFIVVFAITDPEAAHRGISAFLVRPGELGEAISFNPPEKTMGLRGSPIYEFVIDAELPADALLGEEGQGFATAMRVLDRGRIEVAAMSLGISRAALDAAIAWAKERKIGGKPINRLQGIAFKLADMHAKHRAAWLLTMEAAAVRDSGADFTLESATAKLVASEAAGFITDEALQIHGGYGYTRDFPLERYARDVRIYRIYEGSSEIQRTIISRALAV</sequence>
<evidence type="ECO:0000259" key="6">
    <source>
        <dbReference type="Pfam" id="PF00441"/>
    </source>
</evidence>
<feature type="domain" description="Acyl-CoA oxidase/dehydrogenase middle" evidence="7">
    <location>
        <begin position="121"/>
        <end position="216"/>
    </location>
</feature>
<protein>
    <submittedName>
        <fullName evidence="10">Acyl-CoA dehydrogenase</fullName>
    </submittedName>
</protein>
<feature type="domain" description="Acyl-CoA dehydrogenase/oxidase C-terminal" evidence="6">
    <location>
        <begin position="229"/>
        <end position="377"/>
    </location>
</feature>
<dbReference type="Proteomes" id="UP000549517">
    <property type="component" value="Unassembled WGS sequence"/>
</dbReference>
<evidence type="ECO:0000313" key="9">
    <source>
        <dbReference type="EMBL" id="NNG80124.1"/>
    </source>
</evidence>
<dbReference type="InterPro" id="IPR009100">
    <property type="entry name" value="AcylCoA_DH/oxidase_NM_dom_sf"/>
</dbReference>
<comment type="similarity">
    <text evidence="2 5">Belongs to the acyl-CoA dehydrogenase family.</text>
</comment>